<accession>A0ABZ0TQY1</accession>
<feature type="transmembrane region" description="Helical" evidence="1">
    <location>
        <begin position="39"/>
        <end position="57"/>
    </location>
</feature>
<evidence type="ECO:0000256" key="1">
    <source>
        <dbReference type="SAM" id="Phobius"/>
    </source>
</evidence>
<evidence type="ECO:0000313" key="2">
    <source>
        <dbReference type="EMBL" id="WPU93890.1"/>
    </source>
</evidence>
<keyword evidence="3" id="KW-1185">Reference proteome</keyword>
<protein>
    <submittedName>
        <fullName evidence="2">Carotenoid biosynthesis protein</fullName>
    </submittedName>
</protein>
<feature type="transmembrane region" description="Helical" evidence="1">
    <location>
        <begin position="135"/>
        <end position="155"/>
    </location>
</feature>
<keyword evidence="1" id="KW-0472">Membrane</keyword>
<reference evidence="2 3" key="1">
    <citation type="submission" date="2023-11" db="EMBL/GenBank/DDBJ databases">
        <title>Analysis of the Genomes of Mucilaginibacter gossypii cycad 4 and M. sabulilitoris SNA2: microbes with the potential for plant growth promotion.</title>
        <authorList>
            <person name="Hirsch A.M."/>
            <person name="Humm E."/>
            <person name="Rubbi M."/>
            <person name="Del Vecchio G."/>
            <person name="Ha S.M."/>
            <person name="Pellegrini M."/>
            <person name="Gunsalus R.P."/>
        </authorList>
    </citation>
    <scope>NUCLEOTIDE SEQUENCE [LARGE SCALE GENOMIC DNA]</scope>
    <source>
        <strain evidence="2 3">SNA2</strain>
    </source>
</reference>
<gene>
    <name evidence="2" type="ORF">SNE25_31735</name>
</gene>
<organism evidence="2 3">
    <name type="scientific">Mucilaginibacter sabulilitoris</name>
    <dbReference type="NCBI Taxonomy" id="1173583"/>
    <lineage>
        <taxon>Bacteria</taxon>
        <taxon>Pseudomonadati</taxon>
        <taxon>Bacteroidota</taxon>
        <taxon>Sphingobacteriia</taxon>
        <taxon>Sphingobacteriales</taxon>
        <taxon>Sphingobacteriaceae</taxon>
        <taxon>Mucilaginibacter</taxon>
    </lineage>
</organism>
<dbReference type="RefSeq" id="WP_321563020.1">
    <property type="nucleotide sequence ID" value="NZ_CP139558.1"/>
</dbReference>
<feature type="transmembrane region" description="Helical" evidence="1">
    <location>
        <begin position="161"/>
        <end position="186"/>
    </location>
</feature>
<dbReference type="InterPro" id="IPR007354">
    <property type="entry name" value="CruF-like"/>
</dbReference>
<dbReference type="EMBL" id="CP139558">
    <property type="protein sequence ID" value="WPU93890.1"/>
    <property type="molecule type" value="Genomic_DNA"/>
</dbReference>
<keyword evidence="1" id="KW-1133">Transmembrane helix</keyword>
<dbReference type="PANTHER" id="PTHR39419:SF1">
    <property type="entry name" value="SLL0814 PROTEIN"/>
    <property type="match status" value="1"/>
</dbReference>
<sequence length="218" mass="24940">MKKLLFAYLTMPQRISVVIIVLFHAVGLAGFMVPYIDAIFLNIVPWHLLLMAAVIIYNQERVDGKFLLFALLIFAIGFMAEFTGVHTGLLFGNYVYGETLGVKLFNIPLIIGVNWFLLIYSTGVLIQRQRIRNKLLGIITGALILVMLDVLIEPIATQFDYWHWIGGSIPVKNYVCWFMLGALMLFIFDRFKFKTQSMVAPVLLIMQFIFFMVLGFVN</sequence>
<dbReference type="Proteomes" id="UP001324380">
    <property type="component" value="Chromosome"/>
</dbReference>
<feature type="transmembrane region" description="Helical" evidence="1">
    <location>
        <begin position="105"/>
        <end position="126"/>
    </location>
</feature>
<evidence type="ECO:0000313" key="3">
    <source>
        <dbReference type="Proteomes" id="UP001324380"/>
    </source>
</evidence>
<feature type="transmembrane region" description="Helical" evidence="1">
    <location>
        <begin position="198"/>
        <end position="217"/>
    </location>
</feature>
<feature type="transmembrane region" description="Helical" evidence="1">
    <location>
        <begin position="12"/>
        <end position="33"/>
    </location>
</feature>
<dbReference type="PANTHER" id="PTHR39419">
    <property type="entry name" value="SLL0814 PROTEIN"/>
    <property type="match status" value="1"/>
</dbReference>
<dbReference type="Pfam" id="PF04240">
    <property type="entry name" value="Caroten_synth"/>
    <property type="match status" value="1"/>
</dbReference>
<proteinExistence type="predicted"/>
<feature type="transmembrane region" description="Helical" evidence="1">
    <location>
        <begin position="66"/>
        <end position="85"/>
    </location>
</feature>
<keyword evidence="1" id="KW-0812">Transmembrane</keyword>
<name>A0ABZ0TQY1_9SPHI</name>